<accession>B1C7K5</accession>
<evidence type="ECO:0000313" key="1">
    <source>
        <dbReference type="EMBL" id="EDS72992.1"/>
    </source>
</evidence>
<gene>
    <name evidence="1" type="ORF">ANASTE_00707</name>
</gene>
<dbReference type="EMBL" id="ABIL02000005">
    <property type="protein sequence ID" value="EDS72992.1"/>
    <property type="molecule type" value="Genomic_DNA"/>
</dbReference>
<dbReference type="HOGENOM" id="CLU_219070_0_0_9"/>
<dbReference type="AlphaFoldDB" id="B1C7K5"/>
<sequence length="39" mass="4483">MENGMTNEQFKTVLEMIIEIIKSSDSKEEAIKKIEALLK</sequence>
<organism evidence="1 2">
    <name type="scientific">Anaerofustis stercorihominis DSM 17244</name>
    <dbReference type="NCBI Taxonomy" id="445971"/>
    <lineage>
        <taxon>Bacteria</taxon>
        <taxon>Bacillati</taxon>
        <taxon>Bacillota</taxon>
        <taxon>Clostridia</taxon>
        <taxon>Eubacteriales</taxon>
        <taxon>Eubacteriaceae</taxon>
        <taxon>Anaerofustis</taxon>
    </lineage>
</organism>
<dbReference type="STRING" id="445971.ANASTE_00707"/>
<keyword evidence="2" id="KW-1185">Reference proteome</keyword>
<name>B1C7K5_9FIRM</name>
<proteinExistence type="predicted"/>
<dbReference type="Proteomes" id="UP000005178">
    <property type="component" value="Unassembled WGS sequence"/>
</dbReference>
<comment type="caution">
    <text evidence="1">The sequence shown here is derived from an EMBL/GenBank/DDBJ whole genome shotgun (WGS) entry which is preliminary data.</text>
</comment>
<reference evidence="1" key="1">
    <citation type="submission" date="2008-01" db="EMBL/GenBank/DDBJ databases">
        <authorList>
            <person name="Fulton L."/>
            <person name="Clifton S."/>
            <person name="Fulton B."/>
            <person name="Xu J."/>
            <person name="Minx P."/>
            <person name="Pepin K.H."/>
            <person name="Johnson M."/>
            <person name="Thiruvilangam P."/>
            <person name="Bhonagiri V."/>
            <person name="Nash W.E."/>
            <person name="Mardis E.R."/>
            <person name="Wilson R.K."/>
        </authorList>
    </citation>
    <scope>NUCLEOTIDE SEQUENCE [LARGE SCALE GENOMIC DNA]</scope>
    <source>
        <strain evidence="1">DSM 17244</strain>
    </source>
</reference>
<protein>
    <submittedName>
        <fullName evidence="1">Uncharacterized protein</fullName>
    </submittedName>
</protein>
<evidence type="ECO:0000313" key="2">
    <source>
        <dbReference type="Proteomes" id="UP000005178"/>
    </source>
</evidence>
<reference evidence="1" key="2">
    <citation type="submission" date="2013-08" db="EMBL/GenBank/DDBJ databases">
        <title>Draft genome sequence of Anaerofustis stercorihominis (DSM 17244).</title>
        <authorList>
            <person name="Sudarsanam P."/>
            <person name="Ley R."/>
            <person name="Guruge J."/>
            <person name="Turnbaugh P.J."/>
            <person name="Mahowald M."/>
            <person name="Liep D."/>
            <person name="Gordon J."/>
        </authorList>
    </citation>
    <scope>NUCLEOTIDE SEQUENCE</scope>
    <source>
        <strain evidence="1">DSM 17244</strain>
    </source>
</reference>